<sequence length="189" mass="21873">MLRLNMEVFYPYPPQRVWQVLTNRQALAVWLMENDFEPRLGHKFRFVHSTLPGLEGDIDCQVIELDEPRRLAFTWQDSMMCQPSVVTWTIQPVVGGTKLLLEHKDLIQKAIKLNEPMEISQPWQGKFMHESKAGMQTVIPNNRNSVFSSIPVGRYEVLDSIVLSYFLNGGWNYSLHEKLPQILVKDSSS</sequence>
<name>A0ABR9U449_9NOSO</name>
<dbReference type="InterPro" id="IPR023393">
    <property type="entry name" value="START-like_dom_sf"/>
</dbReference>
<keyword evidence="4" id="KW-1185">Reference proteome</keyword>
<dbReference type="Proteomes" id="UP000647836">
    <property type="component" value="Unassembled WGS sequence"/>
</dbReference>
<gene>
    <name evidence="3" type="ORF">IQ229_20105</name>
</gene>
<accession>A0ABR9U449</accession>
<comment type="similarity">
    <text evidence="1">Belongs to the AHA1 family.</text>
</comment>
<dbReference type="InterPro" id="IPR013538">
    <property type="entry name" value="ASHA1/2-like_C"/>
</dbReference>
<evidence type="ECO:0000313" key="3">
    <source>
        <dbReference type="EMBL" id="MBE9107142.1"/>
    </source>
</evidence>
<dbReference type="Pfam" id="PF08327">
    <property type="entry name" value="AHSA1"/>
    <property type="match status" value="1"/>
</dbReference>
<dbReference type="RefSeq" id="WP_194046755.1">
    <property type="nucleotide sequence ID" value="NZ_JADEXF010000751.1"/>
</dbReference>
<dbReference type="SUPFAM" id="SSF55961">
    <property type="entry name" value="Bet v1-like"/>
    <property type="match status" value="1"/>
</dbReference>
<proteinExistence type="inferred from homology"/>
<protein>
    <submittedName>
        <fullName evidence="3">SRPBCC domain-containing protein</fullName>
    </submittedName>
</protein>
<evidence type="ECO:0000256" key="1">
    <source>
        <dbReference type="ARBA" id="ARBA00006817"/>
    </source>
</evidence>
<evidence type="ECO:0000259" key="2">
    <source>
        <dbReference type="Pfam" id="PF08327"/>
    </source>
</evidence>
<organism evidence="3 4">
    <name type="scientific">Nostoc cf. edaphicum LEGE 07299</name>
    <dbReference type="NCBI Taxonomy" id="2777974"/>
    <lineage>
        <taxon>Bacteria</taxon>
        <taxon>Bacillati</taxon>
        <taxon>Cyanobacteriota</taxon>
        <taxon>Cyanophyceae</taxon>
        <taxon>Nostocales</taxon>
        <taxon>Nostocaceae</taxon>
        <taxon>Nostoc</taxon>
    </lineage>
</organism>
<dbReference type="EMBL" id="JADEXF010000751">
    <property type="protein sequence ID" value="MBE9107142.1"/>
    <property type="molecule type" value="Genomic_DNA"/>
</dbReference>
<feature type="domain" description="Activator of Hsp90 ATPase homologue 1/2-like C-terminal" evidence="2">
    <location>
        <begin position="12"/>
        <end position="112"/>
    </location>
</feature>
<reference evidence="3 4" key="1">
    <citation type="submission" date="2020-10" db="EMBL/GenBank/DDBJ databases">
        <authorList>
            <person name="Castelo-Branco R."/>
            <person name="Eusebio N."/>
            <person name="Adriana R."/>
            <person name="Vieira A."/>
            <person name="Brugerolle De Fraissinette N."/>
            <person name="Rezende De Castro R."/>
            <person name="Schneider M.P."/>
            <person name="Vasconcelos V."/>
            <person name="Leao P.N."/>
        </authorList>
    </citation>
    <scope>NUCLEOTIDE SEQUENCE [LARGE SCALE GENOMIC DNA]</scope>
    <source>
        <strain evidence="3 4">LEGE 07299</strain>
    </source>
</reference>
<evidence type="ECO:0000313" key="4">
    <source>
        <dbReference type="Proteomes" id="UP000647836"/>
    </source>
</evidence>
<dbReference type="Gene3D" id="3.30.530.20">
    <property type="match status" value="1"/>
</dbReference>
<dbReference type="CDD" id="cd07814">
    <property type="entry name" value="SRPBCC_CalC_Aha1-like"/>
    <property type="match status" value="1"/>
</dbReference>
<comment type="caution">
    <text evidence="3">The sequence shown here is derived from an EMBL/GenBank/DDBJ whole genome shotgun (WGS) entry which is preliminary data.</text>
</comment>